<dbReference type="AlphaFoldDB" id="A0A0L7KMT5"/>
<name>A0A0L7KMT5_OPEBR</name>
<comment type="caution">
    <text evidence="5">The sequence shown here is derived from an EMBL/GenBank/DDBJ whole genome shotgun (WGS) entry which is preliminary data.</text>
</comment>
<dbReference type="InterPro" id="IPR001360">
    <property type="entry name" value="Glyco_hydro_1"/>
</dbReference>
<evidence type="ECO:0000313" key="6">
    <source>
        <dbReference type="Proteomes" id="UP000037510"/>
    </source>
</evidence>
<dbReference type="STRING" id="104452.A0A0L7KMT5"/>
<dbReference type="GO" id="GO:0005975">
    <property type="term" value="P:carbohydrate metabolic process"/>
    <property type="evidence" value="ECO:0007669"/>
    <property type="project" value="InterPro"/>
</dbReference>
<dbReference type="Gene3D" id="3.20.20.80">
    <property type="entry name" value="Glycosidases"/>
    <property type="match status" value="1"/>
</dbReference>
<dbReference type="InterPro" id="IPR033132">
    <property type="entry name" value="GH_1_N_CS"/>
</dbReference>
<dbReference type="SUPFAM" id="SSF51445">
    <property type="entry name" value="(Trans)glycosidases"/>
    <property type="match status" value="1"/>
</dbReference>
<dbReference type="Pfam" id="PF00232">
    <property type="entry name" value="Glyco_hydro_1"/>
    <property type="match status" value="2"/>
</dbReference>
<dbReference type="EMBL" id="JTDY01008355">
    <property type="protein sequence ID" value="KOB64607.1"/>
    <property type="molecule type" value="Genomic_DNA"/>
</dbReference>
<dbReference type="PANTHER" id="PTHR10353">
    <property type="entry name" value="GLYCOSYL HYDROLASE"/>
    <property type="match status" value="1"/>
</dbReference>
<keyword evidence="6" id="KW-1185">Reference proteome</keyword>
<evidence type="ECO:0000256" key="2">
    <source>
        <dbReference type="ARBA" id="ARBA00022801"/>
    </source>
</evidence>
<dbReference type="InterPro" id="IPR017853">
    <property type="entry name" value="GH"/>
</dbReference>
<protein>
    <submittedName>
        <fullName evidence="5">Uncharacterized protein</fullName>
    </submittedName>
</protein>
<keyword evidence="2" id="KW-0378">Hydrolase</keyword>
<evidence type="ECO:0000256" key="1">
    <source>
        <dbReference type="ARBA" id="ARBA00010838"/>
    </source>
</evidence>
<dbReference type="PANTHER" id="PTHR10353:SF36">
    <property type="entry name" value="LP05116P"/>
    <property type="match status" value="1"/>
</dbReference>
<evidence type="ECO:0000256" key="4">
    <source>
        <dbReference type="RuleBase" id="RU003690"/>
    </source>
</evidence>
<proteinExistence type="inferred from homology"/>
<evidence type="ECO:0000256" key="3">
    <source>
        <dbReference type="ARBA" id="ARBA00023295"/>
    </source>
</evidence>
<organism evidence="5 6">
    <name type="scientific">Operophtera brumata</name>
    <name type="common">Winter moth</name>
    <name type="synonym">Phalaena brumata</name>
    <dbReference type="NCBI Taxonomy" id="104452"/>
    <lineage>
        <taxon>Eukaryota</taxon>
        <taxon>Metazoa</taxon>
        <taxon>Ecdysozoa</taxon>
        <taxon>Arthropoda</taxon>
        <taxon>Hexapoda</taxon>
        <taxon>Insecta</taxon>
        <taxon>Pterygota</taxon>
        <taxon>Neoptera</taxon>
        <taxon>Endopterygota</taxon>
        <taxon>Lepidoptera</taxon>
        <taxon>Glossata</taxon>
        <taxon>Ditrysia</taxon>
        <taxon>Geometroidea</taxon>
        <taxon>Geometridae</taxon>
        <taxon>Larentiinae</taxon>
        <taxon>Operophtera</taxon>
    </lineage>
</organism>
<sequence>MLVSDFPKVINLQFIVFSSSMSVRVFPNNFKFGVATAAYQIEGAWNASDGTTGDDACKSYEFYKRDIKMIKFLGVHFYRFSISWPRLFPNGFTNKISEDGRRYYDNLIDELLANGIDPIVTMYHWDLPQSLQDLGGWANPLIADWFEDYARTMFSLFGDRVKTWVTLNEPKQIGIFGYGMTRFAPGLDMAGIADYLAVKHMLLAHARAWHVYDKEFRETQQGQYLTPNI</sequence>
<dbReference type="GO" id="GO:0008422">
    <property type="term" value="F:beta-glucosidase activity"/>
    <property type="evidence" value="ECO:0007669"/>
    <property type="project" value="TreeGrafter"/>
</dbReference>
<reference evidence="5 6" key="1">
    <citation type="journal article" date="2015" name="Genome Biol. Evol.">
        <title>The genome of winter moth (Operophtera brumata) provides a genomic perspective on sexual dimorphism and phenology.</title>
        <authorList>
            <person name="Derks M.F."/>
            <person name="Smit S."/>
            <person name="Salis L."/>
            <person name="Schijlen E."/>
            <person name="Bossers A."/>
            <person name="Mateman C."/>
            <person name="Pijl A.S."/>
            <person name="de Ridder D."/>
            <person name="Groenen M.A."/>
            <person name="Visser M.E."/>
            <person name="Megens H.J."/>
        </authorList>
    </citation>
    <scope>NUCLEOTIDE SEQUENCE [LARGE SCALE GENOMIC DNA]</scope>
    <source>
        <strain evidence="5">WM2013NL</strain>
        <tissue evidence="5">Head and thorax</tissue>
    </source>
</reference>
<dbReference type="Proteomes" id="UP000037510">
    <property type="component" value="Unassembled WGS sequence"/>
</dbReference>
<dbReference type="PROSITE" id="PS00653">
    <property type="entry name" value="GLYCOSYL_HYDROL_F1_2"/>
    <property type="match status" value="1"/>
</dbReference>
<evidence type="ECO:0000313" key="5">
    <source>
        <dbReference type="EMBL" id="KOB64607.1"/>
    </source>
</evidence>
<comment type="similarity">
    <text evidence="1 4">Belongs to the glycosyl hydrolase 1 family.</text>
</comment>
<keyword evidence="3" id="KW-0326">Glycosidase</keyword>
<accession>A0A0L7KMT5</accession>
<gene>
    <name evidence="5" type="ORF">OBRU01_24511</name>
</gene>